<dbReference type="EMBL" id="AP026830">
    <property type="protein sequence ID" value="BDR92472.1"/>
    <property type="molecule type" value="Genomic_DNA"/>
</dbReference>
<protein>
    <submittedName>
        <fullName evidence="3">MBL fold hydrolase</fullName>
    </submittedName>
</protein>
<dbReference type="PANTHER" id="PTHR42951:SF17">
    <property type="entry name" value="METALLO-BETA-LACTAMASE DOMAIN-CONTAINING PROTEIN"/>
    <property type="match status" value="1"/>
</dbReference>
<organism evidence="3 4">
    <name type="scientific">Vulcanisaeta souniana JCM 11219</name>
    <dbReference type="NCBI Taxonomy" id="1293586"/>
    <lineage>
        <taxon>Archaea</taxon>
        <taxon>Thermoproteota</taxon>
        <taxon>Thermoprotei</taxon>
        <taxon>Thermoproteales</taxon>
        <taxon>Thermoproteaceae</taxon>
        <taxon>Vulcanisaeta</taxon>
    </lineage>
</organism>
<keyword evidence="3" id="KW-0378">Hydrolase</keyword>
<gene>
    <name evidence="3" type="ORF">GCM10007112_10740</name>
    <name evidence="2" type="ORF">Vsou_15650</name>
</gene>
<dbReference type="InterPro" id="IPR001279">
    <property type="entry name" value="Metallo-B-lactamas"/>
</dbReference>
<dbReference type="Proteomes" id="UP000657075">
    <property type="component" value="Unassembled WGS sequence"/>
</dbReference>
<evidence type="ECO:0000313" key="2">
    <source>
        <dbReference type="EMBL" id="BDR92472.1"/>
    </source>
</evidence>
<dbReference type="AlphaFoldDB" id="A0A830E8Z8"/>
<dbReference type="SUPFAM" id="SSF56281">
    <property type="entry name" value="Metallo-hydrolase/oxidoreductase"/>
    <property type="match status" value="1"/>
</dbReference>
<sequence>MEVYIIKGMSNSYLTSDGVLIDAGAKADNVIKTTKEHGIGIKYLFITHYHIDHIRYAWSIAKAFNCRVVASIPESAIIEGREKPRNAGLLQSLFSSMVRVKSVNVDIKVNDGEAIEGYRAVYAPGHTPGSTAYLKGDLLFSGDAVVERGGKPALPPRMFTLDVGKATESFNKLLSLRPRTIYPGHGSPISLGT</sequence>
<dbReference type="EMBL" id="BMNM01000003">
    <property type="protein sequence ID" value="GGI75774.1"/>
    <property type="molecule type" value="Genomic_DNA"/>
</dbReference>
<dbReference type="InterPro" id="IPR036866">
    <property type="entry name" value="RibonucZ/Hydroxyglut_hydro"/>
</dbReference>
<evidence type="ECO:0000313" key="4">
    <source>
        <dbReference type="Proteomes" id="UP000657075"/>
    </source>
</evidence>
<accession>A0A830E8Z8</accession>
<name>A0A830E8Z8_9CREN</name>
<proteinExistence type="predicted"/>
<evidence type="ECO:0000259" key="1">
    <source>
        <dbReference type="SMART" id="SM00849"/>
    </source>
</evidence>
<reference evidence="5" key="3">
    <citation type="submission" date="2022-09" db="EMBL/GenBank/DDBJ databases">
        <title>Complete genome sequence of Vulcanisaeta souniana.</title>
        <authorList>
            <person name="Kato S."/>
            <person name="Itoh T."/>
            <person name="Ohkuma M."/>
        </authorList>
    </citation>
    <scope>NUCLEOTIDE SEQUENCE [LARGE SCALE GENOMIC DNA]</scope>
    <source>
        <strain evidence="5">JCM 11219</strain>
    </source>
</reference>
<feature type="domain" description="Metallo-beta-lactamase" evidence="1">
    <location>
        <begin position="9"/>
        <end position="185"/>
    </location>
</feature>
<evidence type="ECO:0000313" key="3">
    <source>
        <dbReference type="EMBL" id="GGI75774.1"/>
    </source>
</evidence>
<dbReference type="OrthoDB" id="197151at2157"/>
<dbReference type="Proteomes" id="UP001060771">
    <property type="component" value="Chromosome"/>
</dbReference>
<dbReference type="RefSeq" id="WP_188603013.1">
    <property type="nucleotide sequence ID" value="NZ_BMNM01000003.1"/>
</dbReference>
<reference evidence="3" key="2">
    <citation type="submission" date="2020-09" db="EMBL/GenBank/DDBJ databases">
        <authorList>
            <person name="Sun Q."/>
            <person name="Ohkuma M."/>
        </authorList>
    </citation>
    <scope>NUCLEOTIDE SEQUENCE</scope>
    <source>
        <strain evidence="3">JCM 11219</strain>
    </source>
</reference>
<evidence type="ECO:0000313" key="5">
    <source>
        <dbReference type="Proteomes" id="UP001060771"/>
    </source>
</evidence>
<reference evidence="3" key="1">
    <citation type="journal article" date="2014" name="Int. J. Syst. Evol. Microbiol.">
        <title>Complete genome sequence of Corynebacterium casei LMG S-19264T (=DSM 44701T), isolated from a smear-ripened cheese.</title>
        <authorList>
            <consortium name="US DOE Joint Genome Institute (JGI-PGF)"/>
            <person name="Walter F."/>
            <person name="Albersmeier A."/>
            <person name="Kalinowski J."/>
            <person name="Ruckert C."/>
        </authorList>
    </citation>
    <scope>NUCLEOTIDE SEQUENCE</scope>
    <source>
        <strain evidence="3">JCM 11219</strain>
    </source>
</reference>
<dbReference type="PANTHER" id="PTHR42951">
    <property type="entry name" value="METALLO-BETA-LACTAMASE DOMAIN-CONTAINING"/>
    <property type="match status" value="1"/>
</dbReference>
<keyword evidence="5" id="KW-1185">Reference proteome</keyword>
<reference evidence="2" key="4">
    <citation type="journal article" date="2023" name="Microbiol. Resour. Announc.">
        <title>Complete Genome Sequence of Vulcanisaeta souniana Strain IC-059, a Hyperthermophilic Archaeon Isolated from Hot Spring Water in Japan.</title>
        <authorList>
            <person name="Kato S."/>
            <person name="Itoh T."/>
            <person name="Wu L."/>
            <person name="Ma J."/>
            <person name="Ohkuma M."/>
        </authorList>
    </citation>
    <scope>NUCLEOTIDE SEQUENCE</scope>
    <source>
        <strain evidence="2">JCM 11219</strain>
    </source>
</reference>
<dbReference type="Gene3D" id="3.60.15.10">
    <property type="entry name" value="Ribonuclease Z/Hydroxyacylglutathione hydrolase-like"/>
    <property type="match status" value="1"/>
</dbReference>
<dbReference type="Pfam" id="PF00753">
    <property type="entry name" value="Lactamase_B"/>
    <property type="match status" value="1"/>
</dbReference>
<dbReference type="GO" id="GO:0016787">
    <property type="term" value="F:hydrolase activity"/>
    <property type="evidence" value="ECO:0007669"/>
    <property type="project" value="UniProtKB-KW"/>
</dbReference>
<dbReference type="InterPro" id="IPR050855">
    <property type="entry name" value="NDM-1-like"/>
</dbReference>
<dbReference type="SMART" id="SM00849">
    <property type="entry name" value="Lactamase_B"/>
    <property type="match status" value="1"/>
</dbReference>